<reference evidence="2" key="1">
    <citation type="submission" date="2017-01" db="EMBL/GenBank/DDBJ databases">
        <authorList>
            <person name="Wang Y."/>
            <person name="White M."/>
            <person name="Kvist S."/>
            <person name="Moncalvo J.-M."/>
        </authorList>
    </citation>
    <scope>NUCLEOTIDE SEQUENCE [LARGE SCALE GENOMIC DNA]</scope>
    <source>
        <strain evidence="2">ID-206-W2</strain>
    </source>
</reference>
<proteinExistence type="predicted"/>
<dbReference type="AlphaFoldDB" id="A0A1R1YRV0"/>
<evidence type="ECO:0000313" key="2">
    <source>
        <dbReference type="Proteomes" id="UP000187429"/>
    </source>
</evidence>
<keyword evidence="2" id="KW-1185">Reference proteome</keyword>
<evidence type="ECO:0000313" key="1">
    <source>
        <dbReference type="EMBL" id="OMJ29590.1"/>
    </source>
</evidence>
<dbReference type="EMBL" id="LSSM01000243">
    <property type="protein sequence ID" value="OMJ29590.1"/>
    <property type="molecule type" value="Genomic_DNA"/>
</dbReference>
<sequence>MFAQKLPESLPKPGQSIAPNLRSCPIARLLTITLAARWRREPRVHATHDMDHGNCRSLAITATAALAEQYLPE</sequence>
<protein>
    <submittedName>
        <fullName evidence="1">Uncharacterized protein</fullName>
    </submittedName>
</protein>
<comment type="caution">
    <text evidence="1">The sequence shown here is derived from an EMBL/GenBank/DDBJ whole genome shotgun (WGS) entry which is preliminary data.</text>
</comment>
<name>A0A1R1YRV0_9FUNG</name>
<accession>A0A1R1YRV0</accession>
<dbReference type="Proteomes" id="UP000187429">
    <property type="component" value="Unassembled WGS sequence"/>
</dbReference>
<organism evidence="1 2">
    <name type="scientific">Smittium culicis</name>
    <dbReference type="NCBI Taxonomy" id="133412"/>
    <lineage>
        <taxon>Eukaryota</taxon>
        <taxon>Fungi</taxon>
        <taxon>Fungi incertae sedis</taxon>
        <taxon>Zoopagomycota</taxon>
        <taxon>Kickxellomycotina</taxon>
        <taxon>Harpellomycetes</taxon>
        <taxon>Harpellales</taxon>
        <taxon>Legeriomycetaceae</taxon>
        <taxon>Smittium</taxon>
    </lineage>
</organism>
<gene>
    <name evidence="1" type="ORF">AYI69_g900</name>
</gene>